<evidence type="ECO:0000256" key="5">
    <source>
        <dbReference type="ARBA" id="ARBA00023136"/>
    </source>
</evidence>
<feature type="transmembrane region" description="Helical" evidence="6">
    <location>
        <begin position="67"/>
        <end position="88"/>
    </location>
</feature>
<dbReference type="OrthoDB" id="5859769at2759"/>
<feature type="transmembrane region" description="Helical" evidence="6">
    <location>
        <begin position="12"/>
        <end position="30"/>
    </location>
</feature>
<proteinExistence type="inferred from homology"/>
<keyword evidence="4 6" id="KW-1133">Transmembrane helix</keyword>
<evidence type="ECO:0000256" key="2">
    <source>
        <dbReference type="ARBA" id="ARBA00009166"/>
    </source>
</evidence>
<comment type="similarity">
    <text evidence="2">Belongs to the nematode receptor-like protein srd family.</text>
</comment>
<reference evidence="7 8" key="1">
    <citation type="journal article" date="2017" name="Curr. Biol.">
        <title>Genome architecture and evolution of a unichromosomal asexual nematode.</title>
        <authorList>
            <person name="Fradin H."/>
            <person name="Zegar C."/>
            <person name="Gutwein M."/>
            <person name="Lucas J."/>
            <person name="Kovtun M."/>
            <person name="Corcoran D."/>
            <person name="Baugh L.R."/>
            <person name="Kiontke K."/>
            <person name="Gunsalus K."/>
            <person name="Fitch D.H."/>
            <person name="Piano F."/>
        </authorList>
    </citation>
    <scope>NUCLEOTIDE SEQUENCE [LARGE SCALE GENOMIC DNA]</scope>
    <source>
        <strain evidence="7">PF1309</strain>
    </source>
</reference>
<evidence type="ECO:0000256" key="6">
    <source>
        <dbReference type="SAM" id="Phobius"/>
    </source>
</evidence>
<evidence type="ECO:0000256" key="1">
    <source>
        <dbReference type="ARBA" id="ARBA00004141"/>
    </source>
</evidence>
<comment type="caution">
    <text evidence="7">The sequence shown here is derived from an EMBL/GenBank/DDBJ whole genome shotgun (WGS) entry which is preliminary data.</text>
</comment>
<evidence type="ECO:0000313" key="7">
    <source>
        <dbReference type="EMBL" id="PAV60430.1"/>
    </source>
</evidence>
<keyword evidence="3 6" id="KW-0812">Transmembrane</keyword>
<feature type="transmembrane region" description="Helical" evidence="6">
    <location>
        <begin position="240"/>
        <end position="261"/>
    </location>
</feature>
<organism evidence="7 8">
    <name type="scientific">Diploscapter pachys</name>
    <dbReference type="NCBI Taxonomy" id="2018661"/>
    <lineage>
        <taxon>Eukaryota</taxon>
        <taxon>Metazoa</taxon>
        <taxon>Ecdysozoa</taxon>
        <taxon>Nematoda</taxon>
        <taxon>Chromadorea</taxon>
        <taxon>Rhabditida</taxon>
        <taxon>Rhabditina</taxon>
        <taxon>Rhabditomorpha</taxon>
        <taxon>Rhabditoidea</taxon>
        <taxon>Rhabditidae</taxon>
        <taxon>Diploscapter</taxon>
    </lineage>
</organism>
<accession>A0A2A2JFD5</accession>
<dbReference type="Pfam" id="PF10317">
    <property type="entry name" value="7TM_GPCR_Srd"/>
    <property type="match status" value="1"/>
</dbReference>
<feature type="transmembrane region" description="Helical" evidence="6">
    <location>
        <begin position="100"/>
        <end position="122"/>
    </location>
</feature>
<evidence type="ECO:0000256" key="4">
    <source>
        <dbReference type="ARBA" id="ARBA00022989"/>
    </source>
</evidence>
<dbReference type="PANTHER" id="PTHR22945:SF90">
    <property type="entry name" value="G_PROTEIN_RECEP_F1_2 DOMAIN-CONTAINING PROTEIN"/>
    <property type="match status" value="1"/>
</dbReference>
<feature type="transmembrane region" description="Helical" evidence="6">
    <location>
        <begin position="158"/>
        <end position="178"/>
    </location>
</feature>
<keyword evidence="5 6" id="KW-0472">Membrane</keyword>
<evidence type="ECO:0000313" key="8">
    <source>
        <dbReference type="Proteomes" id="UP000218231"/>
    </source>
</evidence>
<dbReference type="PANTHER" id="PTHR22945">
    <property type="entry name" value="SERPENTINE RECEPTOR, CLASS D DELTA"/>
    <property type="match status" value="1"/>
</dbReference>
<dbReference type="EMBL" id="LIAE01010467">
    <property type="protein sequence ID" value="PAV60430.1"/>
    <property type="molecule type" value="Genomic_DNA"/>
</dbReference>
<name>A0A2A2JFD5_9BILA</name>
<dbReference type="InterPro" id="IPR019421">
    <property type="entry name" value="7TM_GPCR_serpentine_rcpt_Srd"/>
</dbReference>
<evidence type="ECO:0008006" key="9">
    <source>
        <dbReference type="Google" id="ProtNLM"/>
    </source>
</evidence>
<evidence type="ECO:0000256" key="3">
    <source>
        <dbReference type="ARBA" id="ARBA00022692"/>
    </source>
</evidence>
<comment type="subcellular location">
    <subcellularLocation>
        <location evidence="1">Membrane</location>
        <topology evidence="1">Multi-pass membrane protein</topology>
    </subcellularLocation>
</comment>
<dbReference type="InterPro" id="IPR050920">
    <property type="entry name" value="Nematode_rcpt-like_delta"/>
</dbReference>
<dbReference type="Gene3D" id="1.20.1070.10">
    <property type="entry name" value="Rhodopsin 7-helix transmembrane proteins"/>
    <property type="match status" value="1"/>
</dbReference>
<keyword evidence="8" id="KW-1185">Reference proteome</keyword>
<feature type="transmembrane region" description="Helical" evidence="6">
    <location>
        <begin position="42"/>
        <end position="61"/>
    </location>
</feature>
<dbReference type="GO" id="GO:0016020">
    <property type="term" value="C:membrane"/>
    <property type="evidence" value="ECO:0007669"/>
    <property type="project" value="UniProtKB-SubCell"/>
</dbReference>
<sequence>MLMDTLSAVTHWILNSIGISLNLLLVYLAIYKSPKSIKRYSLLILNFAITDLTSCLLDLFIQDRYTFILHCYAHWLWSLLLSFYYRYYILFHPPPSIKKMSLIFGIICLPTMFQTYLLFFAYDPPDSLRDTLREKYPEEDFTNKTVVGANDMIKWPNIYAVSHMTVPIMPCYVIILNFRKRIVNFLENHNEALSREKKTMHSQLLQALTYQAFIPSFYLVAVITFSLGMFKIINHPLLEYGTHLCFLVVPCLSPISSLIFVRPYRQAIEDFLSTLSAAAYLSYHRPSTSGKSWKSFSIDLQQRKIEVDDEPDFTNTSCV</sequence>
<gene>
    <name evidence="7" type="ORF">WR25_23760</name>
</gene>
<protein>
    <recommendedName>
        <fullName evidence="9">G-protein coupled receptors family 1 profile domain-containing protein</fullName>
    </recommendedName>
</protein>
<dbReference type="SUPFAM" id="SSF81321">
    <property type="entry name" value="Family A G protein-coupled receptor-like"/>
    <property type="match status" value="1"/>
</dbReference>
<dbReference type="AlphaFoldDB" id="A0A2A2JFD5"/>
<feature type="transmembrane region" description="Helical" evidence="6">
    <location>
        <begin position="207"/>
        <end position="228"/>
    </location>
</feature>
<dbReference type="Proteomes" id="UP000218231">
    <property type="component" value="Unassembled WGS sequence"/>
</dbReference>